<protein>
    <submittedName>
        <fullName evidence="7">Uncharacterized protein</fullName>
    </submittedName>
</protein>
<keyword evidence="4" id="KW-1133">Transmembrane helix</keyword>
<dbReference type="InterPro" id="IPR007248">
    <property type="entry name" value="Mpv17_PMP22"/>
</dbReference>
<evidence type="ECO:0000256" key="2">
    <source>
        <dbReference type="ARBA" id="ARBA00006824"/>
    </source>
</evidence>
<reference evidence="7" key="1">
    <citation type="submission" date="2022-12" db="EMBL/GenBank/DDBJ databases">
        <title>Draft genome assemblies for two species of Escallonia (Escalloniales).</title>
        <authorList>
            <person name="Chanderbali A."/>
            <person name="Dervinis C."/>
            <person name="Anghel I."/>
            <person name="Soltis D."/>
            <person name="Soltis P."/>
            <person name="Zapata F."/>
        </authorList>
    </citation>
    <scope>NUCLEOTIDE SEQUENCE</scope>
    <source>
        <strain evidence="7">UCBG92.1500</strain>
        <tissue evidence="7">Leaf</tissue>
    </source>
</reference>
<dbReference type="PANTHER" id="PTHR11266">
    <property type="entry name" value="PEROXISOMAL MEMBRANE PROTEIN 2, PXMP2 MPV17"/>
    <property type="match status" value="1"/>
</dbReference>
<dbReference type="AlphaFoldDB" id="A0AA88UKW2"/>
<dbReference type="GO" id="GO:0005737">
    <property type="term" value="C:cytoplasm"/>
    <property type="evidence" value="ECO:0007669"/>
    <property type="project" value="TreeGrafter"/>
</dbReference>
<evidence type="ECO:0000256" key="6">
    <source>
        <dbReference type="RuleBase" id="RU363053"/>
    </source>
</evidence>
<organism evidence="7 8">
    <name type="scientific">Escallonia rubra</name>
    <dbReference type="NCBI Taxonomy" id="112253"/>
    <lineage>
        <taxon>Eukaryota</taxon>
        <taxon>Viridiplantae</taxon>
        <taxon>Streptophyta</taxon>
        <taxon>Embryophyta</taxon>
        <taxon>Tracheophyta</taxon>
        <taxon>Spermatophyta</taxon>
        <taxon>Magnoliopsida</taxon>
        <taxon>eudicotyledons</taxon>
        <taxon>Gunneridae</taxon>
        <taxon>Pentapetalae</taxon>
        <taxon>asterids</taxon>
        <taxon>campanulids</taxon>
        <taxon>Escalloniales</taxon>
        <taxon>Escalloniaceae</taxon>
        <taxon>Escallonia</taxon>
    </lineage>
</organism>
<dbReference type="Proteomes" id="UP001187471">
    <property type="component" value="Unassembled WGS sequence"/>
</dbReference>
<dbReference type="Pfam" id="PF04117">
    <property type="entry name" value="Mpv17_PMP22"/>
    <property type="match status" value="1"/>
</dbReference>
<evidence type="ECO:0000256" key="5">
    <source>
        <dbReference type="ARBA" id="ARBA00023136"/>
    </source>
</evidence>
<name>A0AA88UKW2_9ASTE</name>
<proteinExistence type="inferred from homology"/>
<comment type="caution">
    <text evidence="7">The sequence shown here is derived from an EMBL/GenBank/DDBJ whole genome shotgun (WGS) entry which is preliminary data.</text>
</comment>
<accession>A0AA88UKW2</accession>
<keyword evidence="5" id="KW-0472">Membrane</keyword>
<evidence type="ECO:0000313" key="8">
    <source>
        <dbReference type="Proteomes" id="UP001187471"/>
    </source>
</evidence>
<keyword evidence="3" id="KW-0812">Transmembrane</keyword>
<dbReference type="EMBL" id="JAVXUO010001173">
    <property type="protein sequence ID" value="KAK2985318.1"/>
    <property type="molecule type" value="Genomic_DNA"/>
</dbReference>
<comment type="similarity">
    <text evidence="2 6">Belongs to the peroxisomal membrane protein PXMP2/4 family.</text>
</comment>
<evidence type="ECO:0000256" key="4">
    <source>
        <dbReference type="ARBA" id="ARBA00022989"/>
    </source>
</evidence>
<evidence type="ECO:0000256" key="3">
    <source>
        <dbReference type="ARBA" id="ARBA00022692"/>
    </source>
</evidence>
<gene>
    <name evidence="7" type="ORF">RJ640_024314</name>
</gene>
<sequence length="244" mass="27782">MLKLWKWYQNCLAVHPVKTQVISSGVLWGVGDIAAQSITHSTAKKHLQARVSTLICYPRKLVLMSVWAVFLCLRDSLLYWMKSLKFTGNELPSQASLDSASSDHLATSGLYEGMDRFIKHKLQLQSNSIGLVATKVAMDSLIFGPFDLLVFFAYMGFSNGKNAVQVKEDLKRDFLPALMLEGGVWPVVQVVNFRFVPVAYQLLYVNLFCLMDSAFLSWFEQQEDAQWKQWFTSFSFKKQEGQGR</sequence>
<dbReference type="GO" id="GO:0016020">
    <property type="term" value="C:membrane"/>
    <property type="evidence" value="ECO:0007669"/>
    <property type="project" value="UniProtKB-SubCell"/>
</dbReference>
<evidence type="ECO:0000313" key="7">
    <source>
        <dbReference type="EMBL" id="KAK2985318.1"/>
    </source>
</evidence>
<keyword evidence="8" id="KW-1185">Reference proteome</keyword>
<dbReference type="PANTHER" id="PTHR11266:SF17">
    <property type="entry name" value="PROTEIN MPV17"/>
    <property type="match status" value="1"/>
</dbReference>
<comment type="subcellular location">
    <subcellularLocation>
        <location evidence="1">Membrane</location>
        <topology evidence="1">Multi-pass membrane protein</topology>
    </subcellularLocation>
</comment>
<evidence type="ECO:0000256" key="1">
    <source>
        <dbReference type="ARBA" id="ARBA00004141"/>
    </source>
</evidence>